<dbReference type="Pfam" id="PF00176">
    <property type="entry name" value="SNF2-rel_dom"/>
    <property type="match status" value="2"/>
</dbReference>
<keyword evidence="4" id="KW-0378">Hydrolase</keyword>
<dbReference type="CDD" id="cd18793">
    <property type="entry name" value="SF2_C_SNF"/>
    <property type="match status" value="1"/>
</dbReference>
<dbReference type="SUPFAM" id="SSF53335">
    <property type="entry name" value="S-adenosyl-L-methionine-dependent methyltransferases"/>
    <property type="match status" value="1"/>
</dbReference>
<dbReference type="Gene3D" id="3.40.50.300">
    <property type="entry name" value="P-loop containing nucleotide triphosphate hydrolases"/>
    <property type="match status" value="1"/>
</dbReference>
<dbReference type="OrthoDB" id="423221at2759"/>
<dbReference type="PANTHER" id="PTHR45626">
    <property type="entry name" value="TRANSCRIPTION TERMINATION FACTOR 2-RELATED"/>
    <property type="match status" value="1"/>
</dbReference>
<name>A0A835ZLZ6_9STRA</name>
<keyword evidence="2" id="KW-0808">Transferase</keyword>
<dbReference type="InterPro" id="IPR000330">
    <property type="entry name" value="SNF2_N"/>
</dbReference>
<keyword evidence="5" id="KW-0067">ATP-binding</keyword>
<dbReference type="SUPFAM" id="SSF52540">
    <property type="entry name" value="P-loop containing nucleoside triphosphate hydrolases"/>
    <property type="match status" value="2"/>
</dbReference>
<dbReference type="InterPro" id="IPR049730">
    <property type="entry name" value="SNF2/RAD54-like_C"/>
</dbReference>
<dbReference type="InterPro" id="IPR038718">
    <property type="entry name" value="SNF2-like_sf"/>
</dbReference>
<dbReference type="Gene3D" id="3.40.50.10810">
    <property type="entry name" value="Tandem AAA-ATPase domain"/>
    <property type="match status" value="2"/>
</dbReference>
<evidence type="ECO:0000256" key="4">
    <source>
        <dbReference type="ARBA" id="ARBA00022801"/>
    </source>
</evidence>
<keyword evidence="9" id="KW-1185">Reference proteome</keyword>
<feature type="region of interest" description="Disordered" evidence="6">
    <location>
        <begin position="1279"/>
        <end position="1328"/>
    </location>
</feature>
<evidence type="ECO:0000313" key="9">
    <source>
        <dbReference type="Proteomes" id="UP000664859"/>
    </source>
</evidence>
<dbReference type="Pfam" id="PF00271">
    <property type="entry name" value="Helicase_C"/>
    <property type="match status" value="1"/>
</dbReference>
<dbReference type="GO" id="GO:0016787">
    <property type="term" value="F:hydrolase activity"/>
    <property type="evidence" value="ECO:0007669"/>
    <property type="project" value="UniProtKB-KW"/>
</dbReference>
<dbReference type="GO" id="GO:0008094">
    <property type="term" value="F:ATP-dependent activity, acting on DNA"/>
    <property type="evidence" value="ECO:0007669"/>
    <property type="project" value="TreeGrafter"/>
</dbReference>
<dbReference type="InterPro" id="IPR029063">
    <property type="entry name" value="SAM-dependent_MTases_sf"/>
</dbReference>
<organism evidence="8 9">
    <name type="scientific">Tribonema minus</name>
    <dbReference type="NCBI Taxonomy" id="303371"/>
    <lineage>
        <taxon>Eukaryota</taxon>
        <taxon>Sar</taxon>
        <taxon>Stramenopiles</taxon>
        <taxon>Ochrophyta</taxon>
        <taxon>PX clade</taxon>
        <taxon>Xanthophyceae</taxon>
        <taxon>Tribonematales</taxon>
        <taxon>Tribonemataceae</taxon>
        <taxon>Tribonema</taxon>
    </lineage>
</organism>
<dbReference type="GO" id="GO:0006281">
    <property type="term" value="P:DNA repair"/>
    <property type="evidence" value="ECO:0007669"/>
    <property type="project" value="TreeGrafter"/>
</dbReference>
<dbReference type="Pfam" id="PF00145">
    <property type="entry name" value="DNA_methylase"/>
    <property type="match status" value="1"/>
</dbReference>
<comment type="caution">
    <text evidence="8">The sequence shown here is derived from an EMBL/GenBank/DDBJ whole genome shotgun (WGS) entry which is preliminary data.</text>
</comment>
<evidence type="ECO:0000313" key="8">
    <source>
        <dbReference type="EMBL" id="KAG5191268.1"/>
    </source>
</evidence>
<dbReference type="InterPro" id="IPR014001">
    <property type="entry name" value="Helicase_ATP-bd"/>
</dbReference>
<dbReference type="InterPro" id="IPR050628">
    <property type="entry name" value="SNF2_RAD54_helicase_TF"/>
</dbReference>
<gene>
    <name evidence="8" type="ORF">JKP88DRAFT_174699</name>
</gene>
<evidence type="ECO:0000256" key="5">
    <source>
        <dbReference type="ARBA" id="ARBA00022840"/>
    </source>
</evidence>
<dbReference type="InterPro" id="IPR001650">
    <property type="entry name" value="Helicase_C-like"/>
</dbReference>
<proteinExistence type="predicted"/>
<sequence length="1904" mass="208101">MLKSGKATKARVKAAAKTAGKTESEIEAKVMTAPYDMFKDLVTRCPEFVDSIAKLGRPLRVAAMCSGTESPLLALGMISRAVKEVYDVDFAIEHVFSCEIEPIKASYIQRNFAPPILFRDVRELGGDKATTAYGAMVDVPGEVDMLVAGTSCVDYSNLNNDKKSIDGGGESGQTFHGMLNWVKRNKPPIVILENVCSAPWESVVQRFKKIGFSAGFARLDTKAHYIPHTRTRGYLFASLDGDADVPARWKSGIKKLECPSNSTLEAFLLPNDDSRISAARAKLAKSWDASRTRSRVDWSRCESRHSRARLDEQLGSKRPLTGWEEGGLCTLPDFAWNDWGQAQTDRVLDLMGINFIRMAKLGADPSYKTLVWNLSQNVDRSTASSKMGICPCLTPSMVPYITNRGGPVIGLEALSLQGIPVDDLILTRETEDNLADLAGNAMTTTVVGTAMVVALGLCIDGLRASPWAEAGVLNAKGAMEVDSSRPGALLITDPVDMTSFPLDLTPLVVPSTVADLIDMALRSARMCCCEGRDSITDSTMLRCSDCGHTCCERCSGRPEHAYTEVVVARVSPALFRKALKDAMPMIVLFEMILGDTDGSLGGHFYFTSLERTDAWRALYTSPSSGTRLELVIRAGEAEWSAYAETSWRRDDDMAGASFARMKVRHDATSLISGGTWELRDTGIIVKRPLRIEGSGERVDSWETIIGLQGDDVSGKQQWSHLTVSGDLEEARGTYELLPKCGGALGMLHRRVDDDAAARRMFLFIDPTRCGKPQDDEFVFSASAERLNYGQTRDIIAHLPRGWRMSEEPGDVSSTRHKSWEEALLSIKTAACAAVVSHPSRSAFTSPSGCEAYSVCLACSVPVLAAGDASMWGDGGTWATIASNSFRATLSPLAHITERIRLPAHIDQWSQDHAACDPLCSTCAPREPSLRWVKTSRGKLEPVENIIEAGVYEQALKRRPAPFVVQLMHDRDAGTGNMRIAINGVTLMHRATGALSEVTRGDAPISCSWRVVDDCDEQPRPAAFTLDSNRDDDPCEQPPHFVRYPLRPEQLRSLSWMLKQEQSVEPFIEEEVCEAVGALGWRAEGRAQRCVPVNGGVLADEVGYGKTAVTLGLIDSTPSLCPPDDFGRVSLSATLIVAPPHLMKQWPSEVAKFAGTSLRVKLIKTLSDMSRLTVADMQHSNLVVVAATVFRSDLYFERFTKFTGGKTLPARYGRMFGLIYSDSLDRMRERVEWLKTGEQKGVGRFADALRADEAERDAAKNTNEEGDDIQHFINKKAAYAGDKRKKGKSAPPPAALHDADGDTTESDASGPAKKQKRRPNKKPKRTDPFAMDKMLTAWELMTSPPLEMFKWQRIVVDEYTYLGGEDKMAVNSISAVNRWCLSGTPPTSCFEDINCMAAFLGVSLGVSEPQRNRKDITQGEKFRFFQNVNTAAWHMRRQGIAQSFLHRFVRQNIAEIDEIPFEETRVVVTLPSAERAIYIELEAHLQALDMKSAKTIKSSKVANGDRDVQLRSILGSSATPEEALMKRCAHFDIEGGSESAEQACQVIVELRGDQFKSCVGDLERSVMKARALRAAIVEHDSDYETDTSDPLARWVASLQSGGGDGGGGAGVGDKDGGDMLHEVVQKAMAKPVEPTDDDGDDIDIGDRKYNLREAVHGLRRLTKEVVGRMRSLRYFKAVRDLQSTAAEVAECAGCGLPPTEPSILSTCGHTGCHSCLIEHAEKQECCTDGCGAPARVTAVVKAKDLGETSASASGRFGAKLTSLLETIAAVPADERILLFVQFADLMQLVTAVLQESGIKALQLKGSVHTKISAMEQFQKPGGDVRVLLLDLAGESASGANLTVANHIMFLHPVLLPTPHERAAVETQAIGRVVRYGQTKLVKIWRFIAANTIDTDVCGQLRAPTV</sequence>
<evidence type="ECO:0000259" key="7">
    <source>
        <dbReference type="SMART" id="SM00487"/>
    </source>
</evidence>
<dbReference type="SMART" id="SM00487">
    <property type="entry name" value="DEXDc"/>
    <property type="match status" value="1"/>
</dbReference>
<keyword evidence="3" id="KW-0547">Nucleotide-binding</keyword>
<dbReference type="GO" id="GO:0008168">
    <property type="term" value="F:methyltransferase activity"/>
    <property type="evidence" value="ECO:0007669"/>
    <property type="project" value="UniProtKB-KW"/>
</dbReference>
<reference evidence="8" key="1">
    <citation type="submission" date="2021-02" db="EMBL/GenBank/DDBJ databases">
        <title>First Annotated Genome of the Yellow-green Alga Tribonema minus.</title>
        <authorList>
            <person name="Mahan K.M."/>
        </authorList>
    </citation>
    <scope>NUCLEOTIDE SEQUENCE</scope>
    <source>
        <strain evidence="8">UTEX B ZZ1240</strain>
    </source>
</reference>
<keyword evidence="1" id="KW-0489">Methyltransferase</keyword>
<dbReference type="GO" id="GO:0005634">
    <property type="term" value="C:nucleus"/>
    <property type="evidence" value="ECO:0007669"/>
    <property type="project" value="TreeGrafter"/>
</dbReference>
<accession>A0A835ZLZ6</accession>
<dbReference type="Proteomes" id="UP000664859">
    <property type="component" value="Unassembled WGS sequence"/>
</dbReference>
<dbReference type="InterPro" id="IPR001525">
    <property type="entry name" value="C5_MeTfrase"/>
</dbReference>
<feature type="compositionally biased region" description="Basic residues" evidence="6">
    <location>
        <begin position="1312"/>
        <end position="1323"/>
    </location>
</feature>
<dbReference type="InterPro" id="IPR027417">
    <property type="entry name" value="P-loop_NTPase"/>
</dbReference>
<feature type="domain" description="Helicase ATP-binding" evidence="7">
    <location>
        <begin position="1041"/>
        <end position="1418"/>
    </location>
</feature>
<dbReference type="GO" id="GO:0032259">
    <property type="term" value="P:methylation"/>
    <property type="evidence" value="ECO:0007669"/>
    <property type="project" value="UniProtKB-KW"/>
</dbReference>
<dbReference type="GO" id="GO:0005524">
    <property type="term" value="F:ATP binding"/>
    <property type="evidence" value="ECO:0007669"/>
    <property type="project" value="UniProtKB-KW"/>
</dbReference>
<evidence type="ECO:0000256" key="6">
    <source>
        <dbReference type="SAM" id="MobiDB-lite"/>
    </source>
</evidence>
<evidence type="ECO:0000256" key="2">
    <source>
        <dbReference type="ARBA" id="ARBA00022679"/>
    </source>
</evidence>
<evidence type="ECO:0000256" key="3">
    <source>
        <dbReference type="ARBA" id="ARBA00022741"/>
    </source>
</evidence>
<dbReference type="PANTHER" id="PTHR45626:SF26">
    <property type="entry name" value="FAMILY HELICASE, PUTATIVE (AFU_ORTHOLOGUE AFUA_2G09120)-RELATED"/>
    <property type="match status" value="1"/>
</dbReference>
<protein>
    <recommendedName>
        <fullName evidence="7">Helicase ATP-binding domain-containing protein</fullName>
    </recommendedName>
</protein>
<dbReference type="EMBL" id="JAFCMP010000021">
    <property type="protein sequence ID" value="KAG5191268.1"/>
    <property type="molecule type" value="Genomic_DNA"/>
</dbReference>
<dbReference type="Gene3D" id="3.40.50.150">
    <property type="entry name" value="Vaccinia Virus protein VP39"/>
    <property type="match status" value="1"/>
</dbReference>
<evidence type="ECO:0000256" key="1">
    <source>
        <dbReference type="ARBA" id="ARBA00022603"/>
    </source>
</evidence>